<dbReference type="OrthoDB" id="255819at2759"/>
<dbReference type="GO" id="GO:0005125">
    <property type="term" value="F:cytokine activity"/>
    <property type="evidence" value="ECO:0007669"/>
    <property type="project" value="UniProtKB-KW"/>
</dbReference>
<accession>A0A2H8TTE3</accession>
<evidence type="ECO:0000256" key="2">
    <source>
        <dbReference type="ARBA" id="ARBA00005851"/>
    </source>
</evidence>
<evidence type="ECO:0000256" key="9">
    <source>
        <dbReference type="ARBA" id="ARBA00039086"/>
    </source>
</evidence>
<dbReference type="InterPro" id="IPR001398">
    <property type="entry name" value="Macrophage_inhib_fac"/>
</dbReference>
<dbReference type="AlphaFoldDB" id="A0A2H8TTE3"/>
<dbReference type="GO" id="GO:0050178">
    <property type="term" value="F:phenylpyruvate tautomerase activity"/>
    <property type="evidence" value="ECO:0007669"/>
    <property type="project" value="UniProtKB-EC"/>
</dbReference>
<evidence type="ECO:0000256" key="11">
    <source>
        <dbReference type="ARBA" id="ARBA00041912"/>
    </source>
</evidence>
<dbReference type="RefSeq" id="XP_025197827.1">
    <property type="nucleotide sequence ID" value="XM_025342042.1"/>
</dbReference>
<evidence type="ECO:0000256" key="6">
    <source>
        <dbReference type="ARBA" id="ARBA00036735"/>
    </source>
</evidence>
<protein>
    <recommendedName>
        <fullName evidence="12">L-dopachrome isomerase</fullName>
        <ecNumber evidence="9">5.3.2.1</ecNumber>
        <ecNumber evidence="8">5.3.3.12</ecNumber>
    </recommendedName>
    <alternativeName>
        <fullName evidence="10">L-dopachrome tautomerase</fullName>
    </alternativeName>
    <alternativeName>
        <fullName evidence="11">Phenylpyruvate tautomerase</fullName>
    </alternativeName>
</protein>
<comment type="catalytic activity">
    <reaction evidence="6">
        <text>3-phenylpyruvate = enol-phenylpyruvate</text>
        <dbReference type="Rhea" id="RHEA:17097"/>
        <dbReference type="ChEBI" id="CHEBI:16815"/>
        <dbReference type="ChEBI" id="CHEBI:18005"/>
        <dbReference type="EC" id="5.3.2.1"/>
    </reaction>
</comment>
<proteinExistence type="inferred from homology"/>
<dbReference type="GeneID" id="112596388"/>
<name>A0A2H8TTE3_9HEMI</name>
<organism evidence="13">
    <name type="scientific">Melanaphis sacchari</name>
    <dbReference type="NCBI Taxonomy" id="742174"/>
    <lineage>
        <taxon>Eukaryota</taxon>
        <taxon>Metazoa</taxon>
        <taxon>Ecdysozoa</taxon>
        <taxon>Arthropoda</taxon>
        <taxon>Hexapoda</taxon>
        <taxon>Insecta</taxon>
        <taxon>Pterygota</taxon>
        <taxon>Neoptera</taxon>
        <taxon>Paraneoptera</taxon>
        <taxon>Hemiptera</taxon>
        <taxon>Sternorrhyncha</taxon>
        <taxon>Aphidomorpha</taxon>
        <taxon>Aphidoidea</taxon>
        <taxon>Aphididae</taxon>
        <taxon>Aphidini</taxon>
        <taxon>Melanaphis</taxon>
    </lineage>
</organism>
<evidence type="ECO:0000256" key="7">
    <source>
        <dbReference type="ARBA" id="ARBA00036823"/>
    </source>
</evidence>
<dbReference type="GO" id="GO:0004167">
    <property type="term" value="F:dopachrome isomerase activity"/>
    <property type="evidence" value="ECO:0007669"/>
    <property type="project" value="UniProtKB-EC"/>
</dbReference>
<dbReference type="EC" id="5.3.3.12" evidence="8"/>
<dbReference type="Pfam" id="PF01187">
    <property type="entry name" value="MIF"/>
    <property type="match status" value="1"/>
</dbReference>
<sequence>MSVLRIDTNVSHAVLEDAFFVQTTEALAKTLKTPKSDIIVFVNGDLPIILAGSEEPAAIVTLLSINGINEIDNKLHSAALFPLLTKSLNINENRITIGFSSIDPHYMGNNGKMMIQ</sequence>
<evidence type="ECO:0000256" key="1">
    <source>
        <dbReference type="ARBA" id="ARBA00004613"/>
    </source>
</evidence>
<comment type="subcellular location">
    <subcellularLocation>
        <location evidence="1">Secreted</location>
    </subcellularLocation>
</comment>
<comment type="catalytic activity">
    <reaction evidence="7">
        <text>L-dopachrome = 5,6-dihydroxyindole-2-carboxylate</text>
        <dbReference type="Rhea" id="RHEA:13041"/>
        <dbReference type="ChEBI" id="CHEBI:16875"/>
        <dbReference type="ChEBI" id="CHEBI:57509"/>
        <dbReference type="EC" id="5.3.3.12"/>
    </reaction>
</comment>
<evidence type="ECO:0000256" key="3">
    <source>
        <dbReference type="ARBA" id="ARBA00022514"/>
    </source>
</evidence>
<evidence type="ECO:0000313" key="13">
    <source>
        <dbReference type="EMBL" id="MBW17477.1"/>
    </source>
</evidence>
<dbReference type="SUPFAM" id="SSF55331">
    <property type="entry name" value="Tautomerase/MIF"/>
    <property type="match status" value="1"/>
</dbReference>
<comment type="similarity">
    <text evidence="2">Belongs to the MIF family.</text>
</comment>
<dbReference type="EMBL" id="GFXV01005672">
    <property type="protein sequence ID" value="MBW17477.1"/>
    <property type="molecule type" value="Transcribed_RNA"/>
</dbReference>
<keyword evidence="4" id="KW-0964">Secreted</keyword>
<evidence type="ECO:0000256" key="4">
    <source>
        <dbReference type="ARBA" id="ARBA00022525"/>
    </source>
</evidence>
<evidence type="ECO:0000256" key="10">
    <source>
        <dbReference type="ARBA" id="ARBA00041631"/>
    </source>
</evidence>
<dbReference type="Gene3D" id="3.30.429.10">
    <property type="entry name" value="Macrophage Migration Inhibitory Factor"/>
    <property type="match status" value="1"/>
</dbReference>
<reference evidence="13" key="1">
    <citation type="submission" date="2017-10" db="EMBL/GenBank/DDBJ databases">
        <title>Transcriptome Assembly of Sugarcane Aphid Adults.</title>
        <authorList>
            <person name="Scully E.D."/>
            <person name="Palmer N.A."/>
            <person name="Geib S.M."/>
            <person name="Sarath G."/>
            <person name="Sattler S.E."/>
        </authorList>
    </citation>
    <scope>NUCLEOTIDE SEQUENCE</scope>
    <source>
        <tissue evidence="13">Whole body</tissue>
    </source>
</reference>
<keyword evidence="3" id="KW-0202">Cytokine</keyword>
<dbReference type="InterPro" id="IPR014347">
    <property type="entry name" value="Tautomerase/MIF_sf"/>
</dbReference>
<keyword evidence="5" id="KW-0413">Isomerase</keyword>
<evidence type="ECO:0000256" key="5">
    <source>
        <dbReference type="ARBA" id="ARBA00023235"/>
    </source>
</evidence>
<evidence type="ECO:0000256" key="12">
    <source>
        <dbReference type="ARBA" id="ARBA00042730"/>
    </source>
</evidence>
<dbReference type="GO" id="GO:0005615">
    <property type="term" value="C:extracellular space"/>
    <property type="evidence" value="ECO:0007669"/>
    <property type="project" value="UniProtKB-KW"/>
</dbReference>
<dbReference type="EC" id="5.3.2.1" evidence="9"/>
<evidence type="ECO:0000256" key="8">
    <source>
        <dbReference type="ARBA" id="ARBA00038932"/>
    </source>
</evidence>
<dbReference type="PANTHER" id="PTHR11954">
    <property type="entry name" value="D-DOPACHROME DECARBOXYLASE"/>
    <property type="match status" value="1"/>
</dbReference>
<dbReference type="PANTHER" id="PTHR11954:SF6">
    <property type="entry name" value="MACROPHAGE MIGRATION INHIBITORY FACTOR"/>
    <property type="match status" value="1"/>
</dbReference>